<protein>
    <submittedName>
        <fullName evidence="3">Monoterpene epsilon-lactone hydrolase</fullName>
        <ecNumber evidence="3">3.1.1.83</ecNumber>
    </submittedName>
</protein>
<accession>A0A2P4UJ86</accession>
<feature type="domain" description="Alpha/beta hydrolase fold-3" evidence="2">
    <location>
        <begin position="107"/>
        <end position="309"/>
    </location>
</feature>
<reference evidence="3 4" key="1">
    <citation type="journal article" date="2017" name="Chemistry">
        <title>Isolation, Biosynthesis and Chemical Modifications of Rubterolones A-F: Rare Tropolone Alkaloids from Actinomadura sp. 5-2.</title>
        <authorList>
            <person name="Guo H."/>
            <person name="Benndorf R."/>
            <person name="Leichnitz D."/>
            <person name="Klassen J.L."/>
            <person name="Vollmers J."/>
            <person name="Gorls H."/>
            <person name="Steinacker M."/>
            <person name="Weigel C."/>
            <person name="Dahse H.M."/>
            <person name="Kaster A.K."/>
            <person name="de Beer Z.W."/>
            <person name="Poulsen M."/>
            <person name="Beemelmanns C."/>
        </authorList>
    </citation>
    <scope>NUCLEOTIDE SEQUENCE [LARGE SCALE GENOMIC DNA]</scope>
    <source>
        <strain evidence="3 4">5-2</strain>
    </source>
</reference>
<name>A0A2P4UJ86_9ACTN</name>
<dbReference type="EMBL" id="MTBP01000002">
    <property type="protein sequence ID" value="POM25086.1"/>
    <property type="molecule type" value="Genomic_DNA"/>
</dbReference>
<dbReference type="InterPro" id="IPR013094">
    <property type="entry name" value="AB_hydrolase_3"/>
</dbReference>
<evidence type="ECO:0000313" key="3">
    <source>
        <dbReference type="EMBL" id="POM25086.1"/>
    </source>
</evidence>
<sequence length="335" mass="35861">MAVTSSRIRPVATTPAQRRVARTLALEPGMPPTARARAAARAIRVGLRTVWEYGPPGDAGMLLVQRATALAAWFQLVPRGVTFTPQDFGRGASEWVRAGAPDERKVLLYLHGGGYFFGGPRLYRPFAWRLAAATARPVLMLDYRLAPRHTPADALDDALGAYEHLLDQGYAASDIVVGGDSAGGHLALALLLALRDRDRRLSGAAFFISPWADLLCEAESHRGNARTDALIPAARLASAGRSYCEAHGGVADSPLLAPGRADLTGLPPSLFMASTTEILRDDARTAVSRARAAGVDVVHQEWDGLVHVFPVFADYIPEGKAAFRHIAEFLRGAGA</sequence>
<dbReference type="AlphaFoldDB" id="A0A2P4UJ86"/>
<evidence type="ECO:0000313" key="4">
    <source>
        <dbReference type="Proteomes" id="UP000242367"/>
    </source>
</evidence>
<evidence type="ECO:0000256" key="1">
    <source>
        <dbReference type="ARBA" id="ARBA00022801"/>
    </source>
</evidence>
<evidence type="ECO:0000259" key="2">
    <source>
        <dbReference type="Pfam" id="PF07859"/>
    </source>
</evidence>
<dbReference type="PANTHER" id="PTHR48081">
    <property type="entry name" value="AB HYDROLASE SUPERFAMILY PROTEIN C4A8.06C"/>
    <property type="match status" value="1"/>
</dbReference>
<dbReference type="Proteomes" id="UP000242367">
    <property type="component" value="Unassembled WGS sequence"/>
</dbReference>
<dbReference type="RefSeq" id="WP_103564136.1">
    <property type="nucleotide sequence ID" value="NZ_MTBP01000002.1"/>
</dbReference>
<dbReference type="Pfam" id="PF07859">
    <property type="entry name" value="Abhydrolase_3"/>
    <property type="match status" value="1"/>
</dbReference>
<dbReference type="Gene3D" id="3.40.50.1820">
    <property type="entry name" value="alpha/beta hydrolase"/>
    <property type="match status" value="1"/>
</dbReference>
<dbReference type="InterPro" id="IPR029058">
    <property type="entry name" value="AB_hydrolase_fold"/>
</dbReference>
<dbReference type="SUPFAM" id="SSF53474">
    <property type="entry name" value="alpha/beta-Hydrolases"/>
    <property type="match status" value="1"/>
</dbReference>
<proteinExistence type="predicted"/>
<keyword evidence="4" id="KW-1185">Reference proteome</keyword>
<comment type="caution">
    <text evidence="3">The sequence shown here is derived from an EMBL/GenBank/DDBJ whole genome shotgun (WGS) entry which is preliminary data.</text>
</comment>
<dbReference type="EC" id="3.1.1.83" evidence="3"/>
<dbReference type="PANTHER" id="PTHR48081:SF8">
    <property type="entry name" value="ALPHA_BETA HYDROLASE FOLD-3 DOMAIN-CONTAINING PROTEIN-RELATED"/>
    <property type="match status" value="1"/>
</dbReference>
<keyword evidence="1 3" id="KW-0378">Hydrolase</keyword>
<dbReference type="InterPro" id="IPR050300">
    <property type="entry name" value="GDXG_lipolytic_enzyme"/>
</dbReference>
<organism evidence="3 4">
    <name type="scientific">Actinomadura rubteroloni</name>
    <dbReference type="NCBI Taxonomy" id="1926885"/>
    <lineage>
        <taxon>Bacteria</taxon>
        <taxon>Bacillati</taxon>
        <taxon>Actinomycetota</taxon>
        <taxon>Actinomycetes</taxon>
        <taxon>Streptosporangiales</taxon>
        <taxon>Thermomonosporaceae</taxon>
        <taxon>Actinomadura</taxon>
    </lineage>
</organism>
<gene>
    <name evidence="3" type="primary">mlhB</name>
    <name evidence="3" type="ORF">BTM25_37280</name>
</gene>
<dbReference type="GO" id="GO:0016787">
    <property type="term" value="F:hydrolase activity"/>
    <property type="evidence" value="ECO:0007669"/>
    <property type="project" value="UniProtKB-KW"/>
</dbReference>